<feature type="binding site" description="axial binding residue" evidence="9">
    <location>
        <position position="93"/>
    </location>
    <ligand>
        <name>heme c</name>
        <dbReference type="ChEBI" id="CHEBI:61717"/>
        <label>1</label>
    </ligand>
    <ligandPart>
        <name>Fe</name>
        <dbReference type="ChEBI" id="CHEBI:18248"/>
    </ligandPart>
</feature>
<dbReference type="Gene3D" id="1.10.760.10">
    <property type="entry name" value="Cytochrome c-like domain"/>
    <property type="match status" value="2"/>
</dbReference>
<protein>
    <recommendedName>
        <fullName evidence="11">Cytochrome c domain-containing protein</fullName>
    </recommendedName>
</protein>
<feature type="domain" description="Cytochrome c" evidence="11">
    <location>
        <begin position="127"/>
        <end position="207"/>
    </location>
</feature>
<keyword evidence="7 9" id="KW-0408">Iron</keyword>
<gene>
    <name evidence="12" type="ORF">A2150_05795</name>
</gene>
<feature type="binding site" description="covalent" evidence="8">
    <location>
        <position position="39"/>
    </location>
    <ligand>
        <name>heme c</name>
        <dbReference type="ChEBI" id="CHEBI:61717"/>
        <label>1</label>
    </ligand>
</feature>
<feature type="binding site" description="covalent" evidence="8">
    <location>
        <position position="36"/>
    </location>
    <ligand>
        <name>heme c</name>
        <dbReference type="ChEBI" id="CHEBI:61717"/>
        <label>1</label>
    </ligand>
</feature>
<dbReference type="GO" id="GO:0009055">
    <property type="term" value="F:electron transfer activity"/>
    <property type="evidence" value="ECO:0007669"/>
    <property type="project" value="InterPro"/>
</dbReference>
<dbReference type="PANTHER" id="PTHR33751:SF9">
    <property type="entry name" value="CYTOCHROME C4"/>
    <property type="match status" value="1"/>
</dbReference>
<dbReference type="SUPFAM" id="SSF46626">
    <property type="entry name" value="Cytochrome c"/>
    <property type="match status" value="2"/>
</dbReference>
<feature type="binding site" description="covalent" evidence="8">
    <location>
        <position position="143"/>
    </location>
    <ligand>
        <name>heme c</name>
        <dbReference type="ChEBI" id="CHEBI:61717"/>
        <label>2</label>
    </ligand>
</feature>
<evidence type="ECO:0000256" key="2">
    <source>
        <dbReference type="ARBA" id="ARBA00022448"/>
    </source>
</evidence>
<evidence type="ECO:0000256" key="5">
    <source>
        <dbReference type="ARBA" id="ARBA00022764"/>
    </source>
</evidence>
<keyword evidence="2" id="KW-0813">Transport</keyword>
<evidence type="ECO:0000259" key="11">
    <source>
        <dbReference type="PROSITE" id="PS51007"/>
    </source>
</evidence>
<evidence type="ECO:0000256" key="8">
    <source>
        <dbReference type="PIRSR" id="PIRSR000005-1"/>
    </source>
</evidence>
<feature type="domain" description="Cytochrome c" evidence="11">
    <location>
        <begin position="18"/>
        <end position="116"/>
    </location>
</feature>
<dbReference type="PIRSF" id="PIRSF000005">
    <property type="entry name" value="Cytochrome_c4"/>
    <property type="match status" value="1"/>
</dbReference>
<accession>A0A1F6TF07</accession>
<keyword evidence="5" id="KW-0574">Periplasm</keyword>
<name>A0A1F6TF07_9PROT</name>
<dbReference type="InterPro" id="IPR050597">
    <property type="entry name" value="Cytochrome_c_Oxidase_Subunit"/>
</dbReference>
<evidence type="ECO:0000256" key="1">
    <source>
        <dbReference type="ARBA" id="ARBA00004418"/>
    </source>
</evidence>
<dbReference type="AlphaFoldDB" id="A0A1F6TF07"/>
<keyword evidence="3 8" id="KW-0349">Heme</keyword>
<evidence type="ECO:0000256" key="7">
    <source>
        <dbReference type="ARBA" id="ARBA00023004"/>
    </source>
</evidence>
<evidence type="ECO:0000256" key="3">
    <source>
        <dbReference type="ARBA" id="ARBA00022617"/>
    </source>
</evidence>
<keyword evidence="6" id="KW-0249">Electron transport</keyword>
<keyword evidence="4 9" id="KW-0479">Metal-binding</keyword>
<dbReference type="InterPro" id="IPR009056">
    <property type="entry name" value="Cyt_c-like_dom"/>
</dbReference>
<dbReference type="GO" id="GO:0005506">
    <property type="term" value="F:iron ion binding"/>
    <property type="evidence" value="ECO:0007669"/>
    <property type="project" value="InterPro"/>
</dbReference>
<feature type="binding site" description="axial binding residue" evidence="9">
    <location>
        <position position="184"/>
    </location>
    <ligand>
        <name>heme c</name>
        <dbReference type="ChEBI" id="CHEBI:61717"/>
        <label>2</label>
    </ligand>
    <ligandPart>
        <name>Fe</name>
        <dbReference type="ChEBI" id="CHEBI:18248"/>
    </ligandPart>
</feature>
<dbReference type="PANTHER" id="PTHR33751">
    <property type="entry name" value="CBB3-TYPE CYTOCHROME C OXIDASE SUBUNIT FIXP"/>
    <property type="match status" value="1"/>
</dbReference>
<feature type="binding site" description="axial binding residue" evidence="9">
    <location>
        <position position="144"/>
    </location>
    <ligand>
        <name>heme c</name>
        <dbReference type="ChEBI" id="CHEBI:61717"/>
        <label>2</label>
    </ligand>
    <ligandPart>
        <name>Fe</name>
        <dbReference type="ChEBI" id="CHEBI:18248"/>
    </ligandPart>
</feature>
<keyword evidence="10" id="KW-0732">Signal</keyword>
<evidence type="ECO:0000256" key="6">
    <source>
        <dbReference type="ARBA" id="ARBA00022982"/>
    </source>
</evidence>
<dbReference type="PROSITE" id="PS51007">
    <property type="entry name" value="CYTC"/>
    <property type="match status" value="2"/>
</dbReference>
<evidence type="ECO:0000313" key="12">
    <source>
        <dbReference type="EMBL" id="OGI43682.1"/>
    </source>
</evidence>
<dbReference type="STRING" id="1817758.A2150_05795"/>
<dbReference type="Pfam" id="PF00034">
    <property type="entry name" value="Cytochrom_C"/>
    <property type="match status" value="1"/>
</dbReference>
<comment type="PTM">
    <text evidence="8">Binds 2 heme c groups covalently per subunit.</text>
</comment>
<dbReference type="EMBL" id="MFSS01000042">
    <property type="protein sequence ID" value="OGI43682.1"/>
    <property type="molecule type" value="Genomic_DNA"/>
</dbReference>
<comment type="subcellular location">
    <subcellularLocation>
        <location evidence="1">Periplasm</location>
    </subcellularLocation>
</comment>
<reference evidence="12 13" key="1">
    <citation type="journal article" date="2016" name="Nat. Commun.">
        <title>Thousands of microbial genomes shed light on interconnected biogeochemical processes in an aquifer system.</title>
        <authorList>
            <person name="Anantharaman K."/>
            <person name="Brown C.T."/>
            <person name="Hug L.A."/>
            <person name="Sharon I."/>
            <person name="Castelle C.J."/>
            <person name="Probst A.J."/>
            <person name="Thomas B.C."/>
            <person name="Singh A."/>
            <person name="Wilkins M.J."/>
            <person name="Karaoz U."/>
            <person name="Brodie E.L."/>
            <person name="Williams K.H."/>
            <person name="Hubbard S.S."/>
            <person name="Banfield J.F."/>
        </authorList>
    </citation>
    <scope>NUCLEOTIDE SEQUENCE [LARGE SCALE GENOMIC DNA]</scope>
</reference>
<organism evidence="12 13">
    <name type="scientific">Candidatus Muproteobacteria bacterium RBG_16_64_11</name>
    <dbReference type="NCBI Taxonomy" id="1817758"/>
    <lineage>
        <taxon>Bacteria</taxon>
        <taxon>Pseudomonadati</taxon>
        <taxon>Pseudomonadota</taxon>
        <taxon>Candidatus Muproteobacteria</taxon>
    </lineage>
</organism>
<dbReference type="Proteomes" id="UP000177925">
    <property type="component" value="Unassembled WGS sequence"/>
</dbReference>
<proteinExistence type="predicted"/>
<dbReference type="Pfam" id="PF13442">
    <property type="entry name" value="Cytochrome_CBB3"/>
    <property type="match status" value="1"/>
</dbReference>
<dbReference type="InterPro" id="IPR024167">
    <property type="entry name" value="Cytochrome_c4-like"/>
</dbReference>
<dbReference type="GO" id="GO:0042597">
    <property type="term" value="C:periplasmic space"/>
    <property type="evidence" value="ECO:0007669"/>
    <property type="project" value="UniProtKB-SubCell"/>
</dbReference>
<comment type="caution">
    <text evidence="12">The sequence shown here is derived from an EMBL/GenBank/DDBJ whole genome shotgun (WGS) entry which is preliminary data.</text>
</comment>
<feature type="binding site" description="covalent" evidence="8">
    <location>
        <position position="140"/>
    </location>
    <ligand>
        <name>heme c</name>
        <dbReference type="ChEBI" id="CHEBI:61717"/>
        <label>2</label>
    </ligand>
</feature>
<feature type="signal peptide" evidence="10">
    <location>
        <begin position="1"/>
        <end position="26"/>
    </location>
</feature>
<dbReference type="GO" id="GO:0020037">
    <property type="term" value="F:heme binding"/>
    <property type="evidence" value="ECO:0007669"/>
    <property type="project" value="InterPro"/>
</dbReference>
<sequence length="207" mass="22308">MKSIHGFAVLACAALFGLTSATGASAADVAKLIENCSNCHGKDGASTESDVPIIGGVSAQYIIDSMTAYKKKARPCPETKYHAGSKKGQKTTMCQVAKDLGDADVKELAKHFAGKKFVRAPQKTDAALAKKGKELHDRRCEKCHSDGGSVAADDGGILAGQWMPYLRETFKDYSAGKRPMPEKMKPKMRNLSKDDTEALVHYYGSFK</sequence>
<feature type="chain" id="PRO_5009526676" description="Cytochrome c domain-containing protein" evidence="10">
    <location>
        <begin position="27"/>
        <end position="207"/>
    </location>
</feature>
<feature type="binding site" description="axial binding residue" evidence="9">
    <location>
        <position position="40"/>
    </location>
    <ligand>
        <name>heme c</name>
        <dbReference type="ChEBI" id="CHEBI:61717"/>
        <label>1</label>
    </ligand>
    <ligandPart>
        <name>Fe</name>
        <dbReference type="ChEBI" id="CHEBI:18248"/>
    </ligandPart>
</feature>
<evidence type="ECO:0000256" key="4">
    <source>
        <dbReference type="ARBA" id="ARBA00022723"/>
    </source>
</evidence>
<evidence type="ECO:0000313" key="13">
    <source>
        <dbReference type="Proteomes" id="UP000177925"/>
    </source>
</evidence>
<dbReference type="InterPro" id="IPR036909">
    <property type="entry name" value="Cyt_c-like_dom_sf"/>
</dbReference>
<evidence type="ECO:0000256" key="9">
    <source>
        <dbReference type="PIRSR" id="PIRSR000005-2"/>
    </source>
</evidence>
<evidence type="ECO:0000256" key="10">
    <source>
        <dbReference type="SAM" id="SignalP"/>
    </source>
</evidence>